<dbReference type="EMBL" id="MLGG01000090">
    <property type="protein sequence ID" value="KAK1446074.1"/>
    <property type="molecule type" value="Genomic_DNA"/>
</dbReference>
<dbReference type="AlphaFoldDB" id="A0AAI9TUQ9"/>
<evidence type="ECO:0000256" key="1">
    <source>
        <dbReference type="SAM" id="Phobius"/>
    </source>
</evidence>
<dbReference type="Proteomes" id="UP001239795">
    <property type="component" value="Unassembled WGS sequence"/>
</dbReference>
<reference evidence="2 3" key="1">
    <citation type="submission" date="2016-10" db="EMBL/GenBank/DDBJ databases">
        <title>The genome sequence of Colletotrichum fioriniae PJ7.</title>
        <authorList>
            <person name="Baroncelli R."/>
        </authorList>
    </citation>
    <scope>NUCLEOTIDE SEQUENCE [LARGE SCALE GENOMIC DNA]</scope>
    <source>
        <strain evidence="2">Col 31</strain>
    </source>
</reference>
<keyword evidence="3" id="KW-1185">Reference proteome</keyword>
<evidence type="ECO:0000313" key="3">
    <source>
        <dbReference type="Proteomes" id="UP001239795"/>
    </source>
</evidence>
<protein>
    <submittedName>
        <fullName evidence="2">Uncharacterized protein</fullName>
    </submittedName>
</protein>
<keyword evidence="1" id="KW-0812">Transmembrane</keyword>
<proteinExistence type="predicted"/>
<gene>
    <name evidence="2" type="ORF">CMEL01_10317</name>
</gene>
<feature type="transmembrane region" description="Helical" evidence="1">
    <location>
        <begin position="12"/>
        <end position="29"/>
    </location>
</feature>
<evidence type="ECO:0000313" key="2">
    <source>
        <dbReference type="EMBL" id="KAK1446074.1"/>
    </source>
</evidence>
<name>A0AAI9TUQ9_9PEZI</name>
<keyword evidence="1" id="KW-0472">Membrane</keyword>
<comment type="caution">
    <text evidence="2">The sequence shown here is derived from an EMBL/GenBank/DDBJ whole genome shotgun (WGS) entry which is preliminary data.</text>
</comment>
<organism evidence="2 3">
    <name type="scientific">Colletotrichum melonis</name>
    <dbReference type="NCBI Taxonomy" id="1209925"/>
    <lineage>
        <taxon>Eukaryota</taxon>
        <taxon>Fungi</taxon>
        <taxon>Dikarya</taxon>
        <taxon>Ascomycota</taxon>
        <taxon>Pezizomycotina</taxon>
        <taxon>Sordariomycetes</taxon>
        <taxon>Hypocreomycetidae</taxon>
        <taxon>Glomerellales</taxon>
        <taxon>Glomerellaceae</taxon>
        <taxon>Colletotrichum</taxon>
        <taxon>Colletotrichum acutatum species complex</taxon>
    </lineage>
</organism>
<accession>A0AAI9TUQ9</accession>
<keyword evidence="1" id="KW-1133">Transmembrane helix</keyword>
<sequence>MGKGTRYPYVRAFIFLFPSSPFWAFSQWGQPPNNPHRRSRSYWYCLLILILEVHRSCFPLPYCLPLFSIPFLSHHSLTALYCCFFSSPACSWFSCLPPVPSFVLVPVLKSTIRTDTPAFMESFFLFPKKLPRATHVLSALQNLDGASVNYTLA</sequence>